<protein>
    <submittedName>
        <fullName evidence="1">HK97 gp10 family phage protein</fullName>
    </submittedName>
</protein>
<gene>
    <name evidence="1" type="ORF">E3T53_04435</name>
</gene>
<reference evidence="1 2" key="1">
    <citation type="submission" date="2019-03" db="EMBL/GenBank/DDBJ databases">
        <title>Genomics of glacier-inhabiting Cryobacterium strains.</title>
        <authorList>
            <person name="Liu Q."/>
            <person name="Xin Y.-H."/>
        </authorList>
    </citation>
    <scope>NUCLEOTIDE SEQUENCE [LARGE SCALE GENOMIC DNA]</scope>
    <source>
        <strain evidence="1 2">CGMCC 1.4292</strain>
    </source>
</reference>
<dbReference type="RefSeq" id="WP_134173924.1">
    <property type="nucleotide sequence ID" value="NZ_SODI01000001.1"/>
</dbReference>
<dbReference type="Pfam" id="PF04883">
    <property type="entry name" value="HK97-gp10_like"/>
    <property type="match status" value="1"/>
</dbReference>
<sequence>MKFNDRYFDELGNSAQVERIVVGAAEDAAGVARSTAPVDSGEYRDSIHVEVDRAAHRVVAKVVASSDHSMLVESQTGNLSRALRSVTRG</sequence>
<dbReference type="Proteomes" id="UP000298218">
    <property type="component" value="Unassembled WGS sequence"/>
</dbReference>
<comment type="caution">
    <text evidence="1">The sequence shown here is derived from an EMBL/GenBank/DDBJ whole genome shotgun (WGS) entry which is preliminary data.</text>
</comment>
<accession>A0A4Y8KQ18</accession>
<proteinExistence type="predicted"/>
<organism evidence="1 2">
    <name type="scientific">Cryobacterium psychrophilum</name>
    <dbReference type="NCBI Taxonomy" id="41988"/>
    <lineage>
        <taxon>Bacteria</taxon>
        <taxon>Bacillati</taxon>
        <taxon>Actinomycetota</taxon>
        <taxon>Actinomycetes</taxon>
        <taxon>Micrococcales</taxon>
        <taxon>Microbacteriaceae</taxon>
        <taxon>Cryobacterium</taxon>
    </lineage>
</organism>
<evidence type="ECO:0000313" key="2">
    <source>
        <dbReference type="Proteomes" id="UP000298218"/>
    </source>
</evidence>
<dbReference type="InterPro" id="IPR010064">
    <property type="entry name" value="HK97-gp10_tail"/>
</dbReference>
<name>A0A4Y8KQ18_9MICO</name>
<keyword evidence="2" id="KW-1185">Reference proteome</keyword>
<dbReference type="EMBL" id="SOHQ01000013">
    <property type="protein sequence ID" value="TFD80874.1"/>
    <property type="molecule type" value="Genomic_DNA"/>
</dbReference>
<evidence type="ECO:0000313" key="1">
    <source>
        <dbReference type="EMBL" id="TFD80874.1"/>
    </source>
</evidence>
<dbReference type="AlphaFoldDB" id="A0A4Y8KQ18"/>